<evidence type="ECO:0000256" key="1">
    <source>
        <dbReference type="ARBA" id="ARBA00004173"/>
    </source>
</evidence>
<keyword evidence="5" id="KW-0687">Ribonucleoprotein</keyword>
<evidence type="ECO:0000256" key="3">
    <source>
        <dbReference type="ARBA" id="ARBA00022980"/>
    </source>
</evidence>
<evidence type="ECO:0000256" key="5">
    <source>
        <dbReference type="ARBA" id="ARBA00023274"/>
    </source>
</evidence>
<keyword evidence="9" id="KW-1185">Reference proteome</keyword>
<keyword evidence="4" id="KW-0496">Mitochondrion</keyword>
<comment type="similarity">
    <text evidence="6">Belongs to the mitochondrion-specific ribosomal protein mL54 family.</text>
</comment>
<protein>
    <recommendedName>
        <fullName evidence="7">Large ribosomal subunit protein mL54</fullName>
    </recommendedName>
</protein>
<evidence type="ECO:0000313" key="9">
    <source>
        <dbReference type="Proteomes" id="UP000625711"/>
    </source>
</evidence>
<proteinExistence type="inferred from homology"/>
<name>A0A834HVG7_RHYFE</name>
<sequence>MFLRRCLVLSFQLNFPRNTYAKDTSSISMLGMKKKKVGGKVGAVAEKTQLPVETDPEKLVNFVCGSNIYKTGEDIKLKPDSDYPEWLWTIRTGPPLPLEELDPNSKQYWRRIRRMGIKEQNSMLKIKKL</sequence>
<dbReference type="EMBL" id="JAACXV010014605">
    <property type="protein sequence ID" value="KAF7265555.1"/>
    <property type="molecule type" value="Genomic_DNA"/>
</dbReference>
<comment type="subcellular location">
    <subcellularLocation>
        <location evidence="1">Mitochondrion</location>
    </subcellularLocation>
</comment>
<keyword evidence="3" id="KW-0689">Ribosomal protein</keyword>
<evidence type="ECO:0000256" key="6">
    <source>
        <dbReference type="ARBA" id="ARBA00033752"/>
    </source>
</evidence>
<dbReference type="GO" id="GO:0005762">
    <property type="term" value="C:mitochondrial large ribosomal subunit"/>
    <property type="evidence" value="ECO:0007669"/>
    <property type="project" value="TreeGrafter"/>
</dbReference>
<dbReference type="PANTHER" id="PTHR28595">
    <property type="entry name" value="39S RIBOSOMAL PROTEIN L54, MITOCHONDRIAL"/>
    <property type="match status" value="1"/>
</dbReference>
<dbReference type="AlphaFoldDB" id="A0A834HVG7"/>
<reference evidence="8" key="1">
    <citation type="submission" date="2020-08" db="EMBL/GenBank/DDBJ databases">
        <title>Genome sequencing and assembly of the red palm weevil Rhynchophorus ferrugineus.</title>
        <authorList>
            <person name="Dias G.B."/>
            <person name="Bergman C.M."/>
            <person name="Manee M."/>
        </authorList>
    </citation>
    <scope>NUCLEOTIDE SEQUENCE</scope>
    <source>
        <strain evidence="8">AA-2017</strain>
        <tissue evidence="8">Whole larva</tissue>
    </source>
</reference>
<organism evidence="8 9">
    <name type="scientific">Rhynchophorus ferrugineus</name>
    <name type="common">Red palm weevil</name>
    <name type="synonym">Curculio ferrugineus</name>
    <dbReference type="NCBI Taxonomy" id="354439"/>
    <lineage>
        <taxon>Eukaryota</taxon>
        <taxon>Metazoa</taxon>
        <taxon>Ecdysozoa</taxon>
        <taxon>Arthropoda</taxon>
        <taxon>Hexapoda</taxon>
        <taxon>Insecta</taxon>
        <taxon>Pterygota</taxon>
        <taxon>Neoptera</taxon>
        <taxon>Endopterygota</taxon>
        <taxon>Coleoptera</taxon>
        <taxon>Polyphaga</taxon>
        <taxon>Cucujiformia</taxon>
        <taxon>Curculionidae</taxon>
        <taxon>Dryophthorinae</taxon>
        <taxon>Rhynchophorus</taxon>
    </lineage>
</organism>
<dbReference type="Pfam" id="PF08561">
    <property type="entry name" value="Ribosomal_L37"/>
    <property type="match status" value="1"/>
</dbReference>
<dbReference type="InterPro" id="IPR013870">
    <property type="entry name" value="Ribosomal_mL54"/>
</dbReference>
<gene>
    <name evidence="8" type="ORF">GWI33_021009</name>
</gene>
<dbReference type="GO" id="GO:0003735">
    <property type="term" value="F:structural constituent of ribosome"/>
    <property type="evidence" value="ECO:0007669"/>
    <property type="project" value="TreeGrafter"/>
</dbReference>
<evidence type="ECO:0000313" key="8">
    <source>
        <dbReference type="EMBL" id="KAF7265555.1"/>
    </source>
</evidence>
<keyword evidence="2" id="KW-0809">Transit peptide</keyword>
<dbReference type="Proteomes" id="UP000625711">
    <property type="component" value="Unassembled WGS sequence"/>
</dbReference>
<evidence type="ECO:0000256" key="4">
    <source>
        <dbReference type="ARBA" id="ARBA00023128"/>
    </source>
</evidence>
<dbReference type="PANTHER" id="PTHR28595:SF1">
    <property type="entry name" value="LARGE RIBOSOMAL SUBUNIT PROTEIN ML54"/>
    <property type="match status" value="1"/>
</dbReference>
<comment type="caution">
    <text evidence="8">The sequence shown here is derived from an EMBL/GenBank/DDBJ whole genome shotgun (WGS) entry which is preliminary data.</text>
</comment>
<accession>A0A834HVG7</accession>
<evidence type="ECO:0000256" key="2">
    <source>
        <dbReference type="ARBA" id="ARBA00022946"/>
    </source>
</evidence>
<dbReference type="OrthoDB" id="10252718at2759"/>
<evidence type="ECO:0000256" key="7">
    <source>
        <dbReference type="ARBA" id="ARBA00035179"/>
    </source>
</evidence>